<proteinExistence type="predicted"/>
<gene>
    <name evidence="1" type="ORF">H2O64_23625</name>
</gene>
<dbReference type="Proteomes" id="UP000619238">
    <property type="component" value="Unassembled WGS sequence"/>
</dbReference>
<organism evidence="1 2">
    <name type="scientific">Kordia aestuariivivens</name>
    <dbReference type="NCBI Taxonomy" id="2759037"/>
    <lineage>
        <taxon>Bacteria</taxon>
        <taxon>Pseudomonadati</taxon>
        <taxon>Bacteroidota</taxon>
        <taxon>Flavobacteriia</taxon>
        <taxon>Flavobacteriales</taxon>
        <taxon>Flavobacteriaceae</taxon>
        <taxon>Kordia</taxon>
    </lineage>
</organism>
<evidence type="ECO:0000313" key="2">
    <source>
        <dbReference type="Proteomes" id="UP000619238"/>
    </source>
</evidence>
<dbReference type="EMBL" id="JACGWS010000025">
    <property type="protein sequence ID" value="MBC8757679.1"/>
    <property type="molecule type" value="Genomic_DNA"/>
</dbReference>
<accession>A0ABR7QGH4</accession>
<name>A0ABR7QGH4_9FLAO</name>
<sequence>MKKRNIKSLTLNKNSISQLQNMIGGRLQGNGDGPTMSGCSCDSCNPDCDTQNASTLGCTE</sequence>
<reference evidence="1 2" key="1">
    <citation type="submission" date="2020-07" db="EMBL/GenBank/DDBJ databases">
        <title>Description of Kordia aestuariivivens sp. nov., isolated from a tidal flat.</title>
        <authorList>
            <person name="Park S."/>
            <person name="Yoon J.-H."/>
        </authorList>
    </citation>
    <scope>NUCLEOTIDE SEQUENCE [LARGE SCALE GENOMIC DNA]</scope>
    <source>
        <strain evidence="1 2">YSTF-M3</strain>
    </source>
</reference>
<comment type="caution">
    <text evidence="1">The sequence shown here is derived from an EMBL/GenBank/DDBJ whole genome shotgun (WGS) entry which is preliminary data.</text>
</comment>
<keyword evidence="2" id="KW-1185">Reference proteome</keyword>
<evidence type="ECO:0000313" key="1">
    <source>
        <dbReference type="EMBL" id="MBC8757679.1"/>
    </source>
</evidence>
<evidence type="ECO:0008006" key="3">
    <source>
        <dbReference type="Google" id="ProtNLM"/>
    </source>
</evidence>
<dbReference type="RefSeq" id="WP_187564721.1">
    <property type="nucleotide sequence ID" value="NZ_JACGWS010000025.1"/>
</dbReference>
<protein>
    <recommendedName>
        <fullName evidence="3">Natural product</fullName>
    </recommendedName>
</protein>